<name>A0A6G1HBC7_9PEZI</name>
<evidence type="ECO:0000313" key="2">
    <source>
        <dbReference type="Proteomes" id="UP000800041"/>
    </source>
</evidence>
<keyword evidence="2" id="KW-1185">Reference proteome</keyword>
<sequence>MHPSLQYDAEKATFRVRDAAGRVKHMPMADCYISPENLGIEDLLVQASDDIYDGPGNCTWKRTYIRNVSPRYMRIAQWPTNHRDYQRPQKASRSEIALIVLKWIPTCVALMVLLAVPAENSEAERNNFYNAFQYRFIGYAKTPRNLLEDPAQKTLSKVGNAFDDRLLRPKYLCFLKNPESKERLGVQVMPVDEWITQYRSERDLRYLFVAYTTEQFSHQSGSDLAALSAIAEGAARDAGVLAYWIGCSCMPDPSTVHEELYRISDVIRGAEAVAIAVGPPANSDSRIETTHEMLAQWGKRIWTFPEVLLAPKGRPIAVYTRGQSKPILVAKNQFAAKAWDDAKVSRQLIDHYEGTLGLSRLELSALALQCLYSRDTTQYHEGDLTYALMGLLRLRPNADPTDSAFQAFAHLSLANDNDQLLERMICMQPPTPTEPWHSMRDAYSCSLWDIYPSIQVAGIGHDDTVIIDGAFAANVCWDKFRPVAHDKSPSLKRRGLELVLHYNIVVFVAAAALAKVVPPLGIIMLIYSIAVVLASPKLIELFYMGKIWGMTPWLFAFEGYLDISTIEAQIFGWKLNRMEWTPYSSPLSRHWKNEHGECIGVDPTTDPEVREKVERAKTALFGEQRIFTLIDTSTMEVTLFEAATPPVAFLLCGAEGGMQRAIGVSYDWATGTLYRECVLRMQTPIIDRMSRLPRARFGFRRPGAKVKAV</sequence>
<evidence type="ECO:0008006" key="3">
    <source>
        <dbReference type="Google" id="ProtNLM"/>
    </source>
</evidence>
<organism evidence="1 2">
    <name type="scientific">Aulographum hederae CBS 113979</name>
    <dbReference type="NCBI Taxonomy" id="1176131"/>
    <lineage>
        <taxon>Eukaryota</taxon>
        <taxon>Fungi</taxon>
        <taxon>Dikarya</taxon>
        <taxon>Ascomycota</taxon>
        <taxon>Pezizomycotina</taxon>
        <taxon>Dothideomycetes</taxon>
        <taxon>Pleosporomycetidae</taxon>
        <taxon>Aulographales</taxon>
        <taxon>Aulographaceae</taxon>
    </lineage>
</organism>
<dbReference type="EMBL" id="ML977142">
    <property type="protein sequence ID" value="KAF1990352.1"/>
    <property type="molecule type" value="Genomic_DNA"/>
</dbReference>
<dbReference type="AlphaFoldDB" id="A0A6G1HBC7"/>
<dbReference type="Proteomes" id="UP000800041">
    <property type="component" value="Unassembled WGS sequence"/>
</dbReference>
<accession>A0A6G1HBC7</accession>
<protein>
    <recommendedName>
        <fullName evidence="3">3-hydroxyisobutyrate dehydrogenase protein</fullName>
    </recommendedName>
</protein>
<proteinExistence type="predicted"/>
<gene>
    <name evidence="1" type="ORF">K402DRAFT_410405</name>
</gene>
<evidence type="ECO:0000313" key="1">
    <source>
        <dbReference type="EMBL" id="KAF1990352.1"/>
    </source>
</evidence>
<dbReference type="OrthoDB" id="2624308at2759"/>
<reference evidence="1" key="1">
    <citation type="journal article" date="2020" name="Stud. Mycol.">
        <title>101 Dothideomycetes genomes: a test case for predicting lifestyles and emergence of pathogens.</title>
        <authorList>
            <person name="Haridas S."/>
            <person name="Albert R."/>
            <person name="Binder M."/>
            <person name="Bloem J."/>
            <person name="Labutti K."/>
            <person name="Salamov A."/>
            <person name="Andreopoulos B."/>
            <person name="Baker S."/>
            <person name="Barry K."/>
            <person name="Bills G."/>
            <person name="Bluhm B."/>
            <person name="Cannon C."/>
            <person name="Castanera R."/>
            <person name="Culley D."/>
            <person name="Daum C."/>
            <person name="Ezra D."/>
            <person name="Gonzalez J."/>
            <person name="Henrissat B."/>
            <person name="Kuo A."/>
            <person name="Liang C."/>
            <person name="Lipzen A."/>
            <person name="Lutzoni F."/>
            <person name="Magnuson J."/>
            <person name="Mondo S."/>
            <person name="Nolan M."/>
            <person name="Ohm R."/>
            <person name="Pangilinan J."/>
            <person name="Park H.-J."/>
            <person name="Ramirez L."/>
            <person name="Alfaro M."/>
            <person name="Sun H."/>
            <person name="Tritt A."/>
            <person name="Yoshinaga Y."/>
            <person name="Zwiers L.-H."/>
            <person name="Turgeon B."/>
            <person name="Goodwin S."/>
            <person name="Spatafora J."/>
            <person name="Crous P."/>
            <person name="Grigoriev I."/>
        </authorList>
    </citation>
    <scope>NUCLEOTIDE SEQUENCE</scope>
    <source>
        <strain evidence="1">CBS 113979</strain>
    </source>
</reference>